<evidence type="ECO:0000256" key="1">
    <source>
        <dbReference type="ARBA" id="ARBA00004071"/>
    </source>
</evidence>
<evidence type="ECO:0000259" key="7">
    <source>
        <dbReference type="Pfam" id="PF01120"/>
    </source>
</evidence>
<dbReference type="PRINTS" id="PR00741">
    <property type="entry name" value="GLHYDRLASE29"/>
</dbReference>
<dbReference type="GO" id="GO:0005764">
    <property type="term" value="C:lysosome"/>
    <property type="evidence" value="ECO:0007669"/>
    <property type="project" value="TreeGrafter"/>
</dbReference>
<dbReference type="GO" id="GO:0016139">
    <property type="term" value="P:glycoside catabolic process"/>
    <property type="evidence" value="ECO:0007669"/>
    <property type="project" value="TreeGrafter"/>
</dbReference>
<dbReference type="AlphaFoldDB" id="A0A1H8YQC9"/>
<dbReference type="GO" id="GO:0006004">
    <property type="term" value="P:fucose metabolic process"/>
    <property type="evidence" value="ECO:0007669"/>
    <property type="project" value="InterPro"/>
</dbReference>
<dbReference type="Gene3D" id="3.20.20.80">
    <property type="entry name" value="Glycosidases"/>
    <property type="match status" value="1"/>
</dbReference>
<dbReference type="InterPro" id="IPR013780">
    <property type="entry name" value="Glyco_hydro_b"/>
</dbReference>
<dbReference type="PANTHER" id="PTHR10030">
    <property type="entry name" value="ALPHA-L-FUCOSIDASE"/>
    <property type="match status" value="1"/>
</dbReference>
<keyword evidence="5" id="KW-0378">Hydrolase</keyword>
<dbReference type="Pfam" id="PF01120">
    <property type="entry name" value="Alpha_L_fucos"/>
    <property type="match status" value="1"/>
</dbReference>
<comment type="similarity">
    <text evidence="2">Belongs to the glycosyl hydrolase 29 family.</text>
</comment>
<dbReference type="InterPro" id="IPR017853">
    <property type="entry name" value="GH"/>
</dbReference>
<name>A0A1H8YQC9_9PSEU</name>
<dbReference type="SUPFAM" id="SSF51445">
    <property type="entry name" value="(Trans)glycosidases"/>
    <property type="match status" value="1"/>
</dbReference>
<dbReference type="EMBL" id="FOEF01000045">
    <property type="protein sequence ID" value="SEP54380.1"/>
    <property type="molecule type" value="Genomic_DNA"/>
</dbReference>
<dbReference type="PANTHER" id="PTHR10030:SF37">
    <property type="entry name" value="ALPHA-L-FUCOSIDASE-RELATED"/>
    <property type="match status" value="1"/>
</dbReference>
<dbReference type="InterPro" id="IPR006311">
    <property type="entry name" value="TAT_signal"/>
</dbReference>
<dbReference type="InterPro" id="IPR057739">
    <property type="entry name" value="Glyco_hydro_29_N"/>
</dbReference>
<gene>
    <name evidence="8" type="ORF">SAMN04489732_1455</name>
</gene>
<protein>
    <recommendedName>
        <fullName evidence="3">alpha-L-fucosidase</fullName>
        <ecNumber evidence="3">3.2.1.51</ecNumber>
    </recommendedName>
</protein>
<dbReference type="Proteomes" id="UP000198582">
    <property type="component" value="Unassembled WGS sequence"/>
</dbReference>
<organism evidence="8 9">
    <name type="scientific">Amycolatopsis saalfeldensis</name>
    <dbReference type="NCBI Taxonomy" id="394193"/>
    <lineage>
        <taxon>Bacteria</taxon>
        <taxon>Bacillati</taxon>
        <taxon>Actinomycetota</taxon>
        <taxon>Actinomycetes</taxon>
        <taxon>Pseudonocardiales</taxon>
        <taxon>Pseudonocardiaceae</taxon>
        <taxon>Amycolatopsis</taxon>
    </lineage>
</organism>
<feature type="domain" description="Glycoside hydrolase family 29 N-terminal" evidence="7">
    <location>
        <begin position="361"/>
        <end position="705"/>
    </location>
</feature>
<comment type="function">
    <text evidence="1">Alpha-L-fucosidase is responsible for hydrolyzing the alpha-1,6-linked fucose joined to the reducing-end N-acetylglucosamine of the carbohydrate moieties of glycoproteins.</text>
</comment>
<dbReference type="Gene3D" id="2.60.40.1180">
    <property type="entry name" value="Golgi alpha-mannosidase II"/>
    <property type="match status" value="1"/>
</dbReference>
<evidence type="ECO:0000313" key="9">
    <source>
        <dbReference type="Proteomes" id="UP000198582"/>
    </source>
</evidence>
<evidence type="ECO:0000256" key="5">
    <source>
        <dbReference type="ARBA" id="ARBA00022801"/>
    </source>
</evidence>
<dbReference type="SMART" id="SM00812">
    <property type="entry name" value="Alpha_L_fucos"/>
    <property type="match status" value="1"/>
</dbReference>
<evidence type="ECO:0000256" key="2">
    <source>
        <dbReference type="ARBA" id="ARBA00007951"/>
    </source>
</evidence>
<dbReference type="PROSITE" id="PS51318">
    <property type="entry name" value="TAT"/>
    <property type="match status" value="1"/>
</dbReference>
<evidence type="ECO:0000256" key="3">
    <source>
        <dbReference type="ARBA" id="ARBA00012662"/>
    </source>
</evidence>
<keyword evidence="6" id="KW-0326">Glycosidase</keyword>
<dbReference type="InterPro" id="IPR016286">
    <property type="entry name" value="FUC_metazoa-typ"/>
</dbReference>
<keyword evidence="9" id="KW-1185">Reference proteome</keyword>
<dbReference type="EC" id="3.2.1.51" evidence="3"/>
<dbReference type="STRING" id="394193.SAMN04489732_1455"/>
<dbReference type="GO" id="GO:0004560">
    <property type="term" value="F:alpha-L-fucosidase activity"/>
    <property type="evidence" value="ECO:0007669"/>
    <property type="project" value="InterPro"/>
</dbReference>
<sequence length="799" mass="86382">MRMHRTTGLSLWRFNDDLPRRQALGLALGGAVALGVAGTAPAFGATGTGASGAFGADGSPIVPAPPPVPVPLDQWFSNDGIDSAAVHDGNFDGSGYAFPAEHLPVGQTVTAGGVPYRLGSAAAGAKNNVVALGQRVDLPKGRYFAAYFLVAASYGTTGGTATVHYADGSTSEGSLSGPDWYSGSGALVTPFRYAPGGAVDQNPVSIGTGQVWVDPLRDAVAITLPVTAEPAANVSSLHVFAMTLQPVAEGRAALVLDGRSTTNLLADGGPQAVEATVVNAGTVWLGARDRITVTVDVPGGRTSVPATIRWLAPGEQSVVRLGLTPDAAVPPGTTANGQVKVTAGRVTLATQQVPITLGVPDFRPTDESLSTHRAPYWFSDAKFGIFIHWGVYAVPAWAPVGQQYAEWYWQNQQDPNGATYAYHAKTYGEDFTYDDFIPMFTAKKFDPRSWVRLIEDAGAEYYVLTSKHHDGFALWDTKLSDRNSMKLGPKRNVVAELFAASRKYTPKLRNGLYFSLPEWFNPDNPWMGHAPRNPYTGASLPYTGYRAGRDFVKDYQAPQVLELISGYDPDVLWFDIGGVNDSRAVLTEYFNQAKNRRHAKDVTVNDRGGIPDHDFTTPEYTTYPNTVVAKWESSRGLDPFSYGYNRATPDDKYMTAEEVVRTLVDIVSKNGNFLLDIGPDFDGTIPAVMQNHLRDAGAWLKTNGESIYGTTYWSRMAQLGDLRFTVKQNSSFYISSLVAPGSQLVVDAPVPINPGDRITMLGYRGRLSWHQKDGALVIDVPSAAREAGRYVWVFKVDWS</sequence>
<evidence type="ECO:0000313" key="8">
    <source>
        <dbReference type="EMBL" id="SEP54380.1"/>
    </source>
</evidence>
<dbReference type="InterPro" id="IPR000933">
    <property type="entry name" value="Glyco_hydro_29"/>
</dbReference>
<keyword evidence="4" id="KW-0732">Signal</keyword>
<evidence type="ECO:0000256" key="6">
    <source>
        <dbReference type="ARBA" id="ARBA00023295"/>
    </source>
</evidence>
<reference evidence="8 9" key="1">
    <citation type="submission" date="2016-10" db="EMBL/GenBank/DDBJ databases">
        <authorList>
            <person name="de Groot N.N."/>
        </authorList>
    </citation>
    <scope>NUCLEOTIDE SEQUENCE [LARGE SCALE GENOMIC DNA]</scope>
    <source>
        <strain evidence="8 9">DSM 44993</strain>
    </source>
</reference>
<accession>A0A1H8YQC9</accession>
<proteinExistence type="inferred from homology"/>
<evidence type="ECO:0000256" key="4">
    <source>
        <dbReference type="ARBA" id="ARBA00022729"/>
    </source>
</evidence>